<sequence>MTPKKVGVWILQIDSLNVGTTTKLKSVRNMKWELIILENSFSPNSR</sequence>
<comment type="caution">
    <text evidence="1">The sequence shown here is derived from an EMBL/GenBank/DDBJ whole genome shotgun (WGS) entry which is preliminary data.</text>
</comment>
<dbReference type="AntiFam" id="ANF00051">
    <property type="entry name" value="Translation of DNA tandem repeat"/>
</dbReference>
<evidence type="ECO:0000313" key="1">
    <source>
        <dbReference type="EMBL" id="EMJ37152.1"/>
    </source>
</evidence>
<name>A0A0F6IGH7_LEPIR</name>
<accession>A0A0F6IGH7</accession>
<evidence type="ECO:0000313" key="2">
    <source>
        <dbReference type="Proteomes" id="UP000012164"/>
    </source>
</evidence>
<dbReference type="Proteomes" id="UP000012164">
    <property type="component" value="Unassembled WGS sequence"/>
</dbReference>
<dbReference type="AlphaFoldDB" id="A0A0F6IGH7"/>
<proteinExistence type="predicted"/>
<reference evidence="1 2" key="1">
    <citation type="submission" date="2013-01" db="EMBL/GenBank/DDBJ databases">
        <authorList>
            <person name="Harkins D.M."/>
            <person name="Durkin A.S."/>
            <person name="Brinkac L.M."/>
            <person name="Haft D.H."/>
            <person name="Selengut J.D."/>
            <person name="Sanka R."/>
            <person name="DePew J."/>
            <person name="Purushe J."/>
            <person name="Peacock S.J."/>
            <person name="Thaipadungpanit J."/>
            <person name="Wuthiekanun V.W."/>
            <person name="Day N.P."/>
            <person name="Vinetz J.M."/>
            <person name="Sutton G.G."/>
            <person name="Nierman W.C."/>
            <person name="Fouts D.E."/>
        </authorList>
    </citation>
    <scope>NUCLEOTIDE SEQUENCE [LARGE SCALE GENOMIC DNA]</scope>
    <source>
        <strain evidence="1 2">FPW1039</strain>
    </source>
</reference>
<organism evidence="1 2">
    <name type="scientific">Leptospira interrogans str. FPW1039</name>
    <dbReference type="NCBI Taxonomy" id="1193040"/>
    <lineage>
        <taxon>Bacteria</taxon>
        <taxon>Pseudomonadati</taxon>
        <taxon>Spirochaetota</taxon>
        <taxon>Spirochaetia</taxon>
        <taxon>Leptospirales</taxon>
        <taxon>Leptospiraceae</taxon>
        <taxon>Leptospira</taxon>
    </lineage>
</organism>
<gene>
    <name evidence="1" type="ORF">LEP1GSC079_0081</name>
</gene>
<dbReference type="EMBL" id="AKWR02000097">
    <property type="protein sequence ID" value="EMJ37152.1"/>
    <property type="molecule type" value="Genomic_DNA"/>
</dbReference>
<protein>
    <submittedName>
        <fullName evidence="1">Uncharacterized protein</fullName>
    </submittedName>
</protein>